<organism evidence="8 9">
    <name type="scientific">[Myrmecia] bisecta</name>
    <dbReference type="NCBI Taxonomy" id="41462"/>
    <lineage>
        <taxon>Eukaryota</taxon>
        <taxon>Viridiplantae</taxon>
        <taxon>Chlorophyta</taxon>
        <taxon>core chlorophytes</taxon>
        <taxon>Trebouxiophyceae</taxon>
        <taxon>Trebouxiales</taxon>
        <taxon>Trebouxiaceae</taxon>
        <taxon>Myrmecia</taxon>
    </lineage>
</organism>
<protein>
    <recommendedName>
        <fullName evidence="10">RING-type E3 ubiquitin transferase</fullName>
    </recommendedName>
</protein>
<evidence type="ECO:0000259" key="6">
    <source>
        <dbReference type="PROSITE" id="PS50103"/>
    </source>
</evidence>
<feature type="compositionally biased region" description="Low complexity" evidence="5">
    <location>
        <begin position="31"/>
        <end position="40"/>
    </location>
</feature>
<sequence length="312" mass="33687">MQSSAFDLLEQLSDDEGELLVAKTAALAAKATAAKASSKPLPKPAKAKPVMSKAPAPPPTQPAKYAPGVTPPPPGWTPRKMCKYYEQHGACGLGKLCWYAHHRSELTKEKPKAVVPAKVQMPTSTMNNVPGFLYKTQMCAYHPLGRCLKGNDCSYAHSQAELRKHQGHGRESKLSAAPPAPVPQSRPSAETYAQQFPAAFGFVASSSSSMEAAQKPIASLPRPQPSTQALSLEPSEAVREEIDLPDMLVCPITQEVFKDPVVAADGFTYERAAITDWLRKSLTSPMTNEALPHDKVVPNFSIRQTISSCLGR</sequence>
<keyword evidence="3 4" id="KW-0862">Zinc</keyword>
<feature type="domain" description="C3H1-type" evidence="6">
    <location>
        <begin position="133"/>
        <end position="160"/>
    </location>
</feature>
<dbReference type="SUPFAM" id="SSF90229">
    <property type="entry name" value="CCCH zinc finger"/>
    <property type="match status" value="2"/>
</dbReference>
<dbReference type="PROSITE" id="PS50103">
    <property type="entry name" value="ZF_C3H1"/>
    <property type="match status" value="2"/>
</dbReference>
<evidence type="ECO:0000256" key="3">
    <source>
        <dbReference type="ARBA" id="ARBA00022833"/>
    </source>
</evidence>
<keyword evidence="2 4" id="KW-0863">Zinc-finger</keyword>
<dbReference type="SUPFAM" id="SSF57850">
    <property type="entry name" value="RING/U-box"/>
    <property type="match status" value="1"/>
</dbReference>
<dbReference type="GO" id="GO:0008270">
    <property type="term" value="F:zinc ion binding"/>
    <property type="evidence" value="ECO:0007669"/>
    <property type="project" value="UniProtKB-KW"/>
</dbReference>
<feature type="domain" description="C3H1-type" evidence="6">
    <location>
        <begin position="76"/>
        <end position="104"/>
    </location>
</feature>
<dbReference type="SMART" id="SM00504">
    <property type="entry name" value="Ubox"/>
    <property type="match status" value="1"/>
</dbReference>
<dbReference type="PANTHER" id="PTHR46573:SF1">
    <property type="entry name" value="WD REPEAT, SAM AND U-BOX DOMAIN-CONTAINING PROTEIN 1"/>
    <property type="match status" value="1"/>
</dbReference>
<evidence type="ECO:0000256" key="5">
    <source>
        <dbReference type="SAM" id="MobiDB-lite"/>
    </source>
</evidence>
<feature type="region of interest" description="Disordered" evidence="5">
    <location>
        <begin position="214"/>
        <end position="234"/>
    </location>
</feature>
<reference evidence="8 9" key="1">
    <citation type="journal article" date="2024" name="Nat. Commun.">
        <title>Phylogenomics reveals the evolutionary origins of lichenization in chlorophyte algae.</title>
        <authorList>
            <person name="Puginier C."/>
            <person name="Libourel C."/>
            <person name="Otte J."/>
            <person name="Skaloud P."/>
            <person name="Haon M."/>
            <person name="Grisel S."/>
            <person name="Petersen M."/>
            <person name="Berrin J.G."/>
            <person name="Delaux P.M."/>
            <person name="Dal Grande F."/>
            <person name="Keller J."/>
        </authorList>
    </citation>
    <scope>NUCLEOTIDE SEQUENCE [LARGE SCALE GENOMIC DNA]</scope>
    <source>
        <strain evidence="8 9">SAG 2043</strain>
    </source>
</reference>
<dbReference type="CDD" id="cd16655">
    <property type="entry name" value="RING-Ubox_WDSUB1-like"/>
    <property type="match status" value="1"/>
</dbReference>
<feature type="region of interest" description="Disordered" evidence="5">
    <location>
        <begin position="164"/>
        <end position="189"/>
    </location>
</feature>
<dbReference type="Gene3D" id="3.30.40.10">
    <property type="entry name" value="Zinc/RING finger domain, C3HC4 (zinc finger)"/>
    <property type="match status" value="1"/>
</dbReference>
<evidence type="ECO:0000256" key="1">
    <source>
        <dbReference type="ARBA" id="ARBA00022723"/>
    </source>
</evidence>
<dbReference type="InterPro" id="IPR052085">
    <property type="entry name" value="WD-SAM-U-box"/>
</dbReference>
<gene>
    <name evidence="8" type="ORF">WJX72_000232</name>
</gene>
<proteinExistence type="predicted"/>
<keyword evidence="1 4" id="KW-0479">Metal-binding</keyword>
<dbReference type="InterPro" id="IPR003613">
    <property type="entry name" value="Ubox_domain"/>
</dbReference>
<dbReference type="Proteomes" id="UP001489004">
    <property type="component" value="Unassembled WGS sequence"/>
</dbReference>
<dbReference type="PANTHER" id="PTHR46573">
    <property type="entry name" value="WD REPEAT, SAM AND U-BOX DOMAIN-CONTAINING PROTEIN 1"/>
    <property type="match status" value="1"/>
</dbReference>
<feature type="region of interest" description="Disordered" evidence="5">
    <location>
        <begin position="31"/>
        <end position="68"/>
    </location>
</feature>
<feature type="zinc finger region" description="C3H1-type" evidence="4">
    <location>
        <begin position="76"/>
        <end position="104"/>
    </location>
</feature>
<feature type="domain" description="U-box" evidence="7">
    <location>
        <begin position="243"/>
        <end position="312"/>
    </location>
</feature>
<feature type="compositionally biased region" description="Basic and acidic residues" evidence="5">
    <location>
        <begin position="164"/>
        <end position="173"/>
    </location>
</feature>
<evidence type="ECO:0000259" key="7">
    <source>
        <dbReference type="PROSITE" id="PS51698"/>
    </source>
</evidence>
<accession>A0AAW1QNL6</accession>
<dbReference type="AlphaFoldDB" id="A0AAW1QNL6"/>
<evidence type="ECO:0000256" key="4">
    <source>
        <dbReference type="PROSITE-ProRule" id="PRU00723"/>
    </source>
</evidence>
<evidence type="ECO:0000313" key="9">
    <source>
        <dbReference type="Proteomes" id="UP001489004"/>
    </source>
</evidence>
<dbReference type="GO" id="GO:0004842">
    <property type="term" value="F:ubiquitin-protein transferase activity"/>
    <property type="evidence" value="ECO:0007669"/>
    <property type="project" value="InterPro"/>
</dbReference>
<evidence type="ECO:0000256" key="2">
    <source>
        <dbReference type="ARBA" id="ARBA00022771"/>
    </source>
</evidence>
<dbReference type="EMBL" id="JALJOR010000002">
    <property type="protein sequence ID" value="KAK9823095.1"/>
    <property type="molecule type" value="Genomic_DNA"/>
</dbReference>
<dbReference type="GO" id="GO:0016567">
    <property type="term" value="P:protein ubiquitination"/>
    <property type="evidence" value="ECO:0007669"/>
    <property type="project" value="InterPro"/>
</dbReference>
<dbReference type="InterPro" id="IPR000571">
    <property type="entry name" value="Znf_CCCH"/>
</dbReference>
<evidence type="ECO:0008006" key="10">
    <source>
        <dbReference type="Google" id="ProtNLM"/>
    </source>
</evidence>
<dbReference type="Pfam" id="PF04564">
    <property type="entry name" value="U-box"/>
    <property type="match status" value="1"/>
</dbReference>
<dbReference type="PROSITE" id="PS51698">
    <property type="entry name" value="U_BOX"/>
    <property type="match status" value="1"/>
</dbReference>
<keyword evidence="9" id="KW-1185">Reference proteome</keyword>
<dbReference type="Gene3D" id="3.30.1370.210">
    <property type="match status" value="1"/>
</dbReference>
<feature type="zinc finger region" description="C3H1-type" evidence="4">
    <location>
        <begin position="133"/>
        <end position="160"/>
    </location>
</feature>
<dbReference type="SMART" id="SM00356">
    <property type="entry name" value="ZnF_C3H1"/>
    <property type="match status" value="2"/>
</dbReference>
<dbReference type="InterPro" id="IPR036855">
    <property type="entry name" value="Znf_CCCH_sf"/>
</dbReference>
<comment type="caution">
    <text evidence="8">The sequence shown here is derived from an EMBL/GenBank/DDBJ whole genome shotgun (WGS) entry which is preliminary data.</text>
</comment>
<evidence type="ECO:0000313" key="8">
    <source>
        <dbReference type="EMBL" id="KAK9823095.1"/>
    </source>
</evidence>
<dbReference type="InterPro" id="IPR013083">
    <property type="entry name" value="Znf_RING/FYVE/PHD"/>
</dbReference>
<name>A0AAW1QNL6_9CHLO</name>